<feature type="compositionally biased region" description="Basic and acidic residues" evidence="5">
    <location>
        <begin position="292"/>
        <end position="303"/>
    </location>
</feature>
<dbReference type="EMBL" id="CP111017">
    <property type="protein sequence ID" value="WAR08641.1"/>
    <property type="molecule type" value="Genomic_DNA"/>
</dbReference>
<organism evidence="8 9">
    <name type="scientific">Mya arenaria</name>
    <name type="common">Soft-shell clam</name>
    <dbReference type="NCBI Taxonomy" id="6604"/>
    <lineage>
        <taxon>Eukaryota</taxon>
        <taxon>Metazoa</taxon>
        <taxon>Spiralia</taxon>
        <taxon>Lophotrochozoa</taxon>
        <taxon>Mollusca</taxon>
        <taxon>Bivalvia</taxon>
        <taxon>Autobranchia</taxon>
        <taxon>Heteroconchia</taxon>
        <taxon>Euheterodonta</taxon>
        <taxon>Imparidentia</taxon>
        <taxon>Neoheterodontei</taxon>
        <taxon>Myida</taxon>
        <taxon>Myoidea</taxon>
        <taxon>Myidae</taxon>
        <taxon>Mya</taxon>
    </lineage>
</organism>
<keyword evidence="6" id="KW-1133">Transmembrane helix</keyword>
<dbReference type="CDD" id="cd00033">
    <property type="entry name" value="CCP"/>
    <property type="match status" value="2"/>
</dbReference>
<feature type="region of interest" description="Disordered" evidence="5">
    <location>
        <begin position="323"/>
        <end position="361"/>
    </location>
</feature>
<reference evidence="8" key="1">
    <citation type="submission" date="2022-11" db="EMBL/GenBank/DDBJ databases">
        <title>Centuries of genome instability and evolution in soft-shell clam transmissible cancer (bioRxiv).</title>
        <authorList>
            <person name="Hart S.F.M."/>
            <person name="Yonemitsu M.A."/>
            <person name="Giersch R.M."/>
            <person name="Beal B.F."/>
            <person name="Arriagada G."/>
            <person name="Davis B.W."/>
            <person name="Ostrander E.A."/>
            <person name="Goff S.P."/>
            <person name="Metzger M.J."/>
        </authorList>
    </citation>
    <scope>NUCLEOTIDE SEQUENCE</scope>
    <source>
        <strain evidence="8">MELC-2E11</strain>
        <tissue evidence="8">Siphon/mantle</tissue>
    </source>
</reference>
<feature type="disulfide bond" evidence="4">
    <location>
        <begin position="85"/>
        <end position="112"/>
    </location>
</feature>
<evidence type="ECO:0000256" key="5">
    <source>
        <dbReference type="SAM" id="MobiDB-lite"/>
    </source>
</evidence>
<dbReference type="SMART" id="SM00032">
    <property type="entry name" value="CCP"/>
    <property type="match status" value="2"/>
</dbReference>
<gene>
    <name evidence="8" type="ORF">MAR_018599</name>
</gene>
<keyword evidence="4" id="KW-0768">Sushi</keyword>
<keyword evidence="1" id="KW-0732">Signal</keyword>
<keyword evidence="9" id="KW-1185">Reference proteome</keyword>
<dbReference type="PROSITE" id="PS50923">
    <property type="entry name" value="SUSHI"/>
    <property type="match status" value="2"/>
</dbReference>
<evidence type="ECO:0000256" key="2">
    <source>
        <dbReference type="ARBA" id="ARBA00022737"/>
    </source>
</evidence>
<feature type="non-terminal residue" evidence="8">
    <location>
        <position position="1"/>
    </location>
</feature>
<feature type="compositionally biased region" description="Polar residues" evidence="5">
    <location>
        <begin position="348"/>
        <end position="361"/>
    </location>
</feature>
<evidence type="ECO:0000256" key="4">
    <source>
        <dbReference type="PROSITE-ProRule" id="PRU00302"/>
    </source>
</evidence>
<comment type="caution">
    <text evidence="4">Lacks conserved residue(s) required for the propagation of feature annotation.</text>
</comment>
<keyword evidence="6" id="KW-0472">Membrane</keyword>
<feature type="domain" description="Sushi" evidence="7">
    <location>
        <begin position="115"/>
        <end position="172"/>
    </location>
</feature>
<feature type="transmembrane region" description="Helical" evidence="6">
    <location>
        <begin position="178"/>
        <end position="203"/>
    </location>
</feature>
<evidence type="ECO:0000256" key="1">
    <source>
        <dbReference type="ARBA" id="ARBA00022729"/>
    </source>
</evidence>
<sequence>CGTLTNPTNGRGYESVGNLCWTGSHVLVLCRVRSRRLQSAHVPVERRVEWRRANLRDAKRLCFPANGRVNTTEGLAVGHTIYYTCVDGYELVGQAERICEASSTWSGTAPSCLIKCPLIGSIENGKVDMSWGRHEGSLASFACNTNYALVGDPIISCESTGVWGGIQPTCVFAMFPDIILAFGAVLILLIIVDIFVVGICLYYRYCRSPGKTPTDSGLKQKYSDIFGKDRKSGAPPMESSMPAGKTPTDSGLKQKYSDIFGQDGESGAPPMESSMPANTRKQKFSKVVPETDDQHPPPTKSEESNVVYRSTMKMSNSVLGNLFSKGSKYQRPEDEGRAATPYMDGEQMNDNGYVTGGSHSLEVTRSDDFDKLIEIQSTPGSGDNPRERRKLNLDDSEIKEVKEGDDRYLFPMREPPANLTESLFKETDLPLPSVKRAKSTMPIFKDKF</sequence>
<keyword evidence="3 4" id="KW-1015">Disulfide bond</keyword>
<keyword evidence="2" id="KW-0677">Repeat</keyword>
<dbReference type="PANTHER" id="PTHR45656:SF4">
    <property type="entry name" value="PROTEIN CBR-CLEC-78"/>
    <property type="match status" value="1"/>
</dbReference>
<evidence type="ECO:0000259" key="7">
    <source>
        <dbReference type="PROSITE" id="PS50923"/>
    </source>
</evidence>
<evidence type="ECO:0000256" key="3">
    <source>
        <dbReference type="ARBA" id="ARBA00023157"/>
    </source>
</evidence>
<feature type="domain" description="Sushi" evidence="7">
    <location>
        <begin position="60"/>
        <end position="114"/>
    </location>
</feature>
<dbReference type="Gene3D" id="2.10.70.10">
    <property type="entry name" value="Complement Module, domain 1"/>
    <property type="match status" value="2"/>
</dbReference>
<dbReference type="SUPFAM" id="SSF57535">
    <property type="entry name" value="Complement control module/SCR domain"/>
    <property type="match status" value="2"/>
</dbReference>
<name>A0ABY7EIL8_MYAAR</name>
<proteinExistence type="predicted"/>
<dbReference type="Proteomes" id="UP001164746">
    <property type="component" value="Chromosome 6"/>
</dbReference>
<keyword evidence="6" id="KW-0812">Transmembrane</keyword>
<evidence type="ECO:0000313" key="9">
    <source>
        <dbReference type="Proteomes" id="UP001164746"/>
    </source>
</evidence>
<feature type="disulfide bond" evidence="4">
    <location>
        <begin position="143"/>
        <end position="170"/>
    </location>
</feature>
<accession>A0ABY7EIL8</accession>
<dbReference type="Pfam" id="PF00084">
    <property type="entry name" value="Sushi"/>
    <property type="match status" value="2"/>
</dbReference>
<dbReference type="InterPro" id="IPR000436">
    <property type="entry name" value="Sushi_SCR_CCP_dom"/>
</dbReference>
<dbReference type="InterPro" id="IPR035976">
    <property type="entry name" value="Sushi/SCR/CCP_sf"/>
</dbReference>
<dbReference type="PANTHER" id="PTHR45656">
    <property type="entry name" value="PROTEIN CBR-CLEC-78"/>
    <property type="match status" value="1"/>
</dbReference>
<protein>
    <submittedName>
        <fullName evidence="8">ZP3R-like protein</fullName>
    </submittedName>
</protein>
<evidence type="ECO:0000313" key="8">
    <source>
        <dbReference type="EMBL" id="WAR08641.1"/>
    </source>
</evidence>
<dbReference type="InterPro" id="IPR051277">
    <property type="entry name" value="SEZ6_CSMD_C4BPB_Regulators"/>
</dbReference>
<evidence type="ECO:0000256" key="6">
    <source>
        <dbReference type="SAM" id="Phobius"/>
    </source>
</evidence>
<feature type="region of interest" description="Disordered" evidence="5">
    <location>
        <begin position="229"/>
        <end position="306"/>
    </location>
</feature>